<dbReference type="AlphaFoldDB" id="A0AAQ0V6Y1"/>
<protein>
    <submittedName>
        <fullName evidence="1">Uncharacterized protein</fullName>
    </submittedName>
</protein>
<organism evidence="1 2">
    <name type="scientific">Citrobacter koseri</name>
    <name type="common">Citrobacter diversus</name>
    <dbReference type="NCBI Taxonomy" id="545"/>
    <lineage>
        <taxon>Bacteria</taxon>
        <taxon>Pseudomonadati</taxon>
        <taxon>Pseudomonadota</taxon>
        <taxon>Gammaproteobacteria</taxon>
        <taxon>Enterobacterales</taxon>
        <taxon>Enterobacteriaceae</taxon>
        <taxon>Citrobacter</taxon>
    </lineage>
</organism>
<accession>A0AAQ0V6Y1</accession>
<name>A0AAQ0V6Y1_CITKO</name>
<dbReference type="EMBL" id="RKIT01000002">
    <property type="protein sequence ID" value="RSC17406.1"/>
    <property type="molecule type" value="Genomic_DNA"/>
</dbReference>
<sequence length="65" mass="7266">MLTIWFTLPHKLTNCVCRPDKAFMPPSGNFARGATLAGPMHSLPILSRIARAIFAPDHRNFSCLR</sequence>
<gene>
    <name evidence="1" type="ORF">EGS84_10825</name>
</gene>
<reference evidence="2" key="1">
    <citation type="submission" date="2018-10" db="EMBL/GenBank/DDBJ databases">
        <title>FDA dAtabase for Regulatory Grade micrObial Sequences (FDA-ARGOS): Supporting development and validation of Infectious Disease Dx tests.</title>
        <authorList>
            <person name="Goldberg B."/>
            <person name="Campos J."/>
            <person name="Tallon L."/>
            <person name="Sadzewicz L."/>
            <person name="Zhao X."/>
            <person name="Vavikolanu K."/>
            <person name="Mehta A."/>
            <person name="Aluvathingal J."/>
            <person name="Nadendla S."/>
            <person name="Geyer C."/>
            <person name="Nandy P."/>
            <person name="Yan Y."/>
            <person name="Sichtig H."/>
        </authorList>
    </citation>
    <scope>NUCLEOTIDE SEQUENCE [LARGE SCALE GENOMIC DNA]</scope>
    <source>
        <strain evidence="2">FDAARGOS_526</strain>
    </source>
</reference>
<proteinExistence type="predicted"/>
<dbReference type="Proteomes" id="UP000282299">
    <property type="component" value="Unassembled WGS sequence"/>
</dbReference>
<evidence type="ECO:0000313" key="1">
    <source>
        <dbReference type="EMBL" id="RSC17406.1"/>
    </source>
</evidence>
<comment type="caution">
    <text evidence="1">The sequence shown here is derived from an EMBL/GenBank/DDBJ whole genome shotgun (WGS) entry which is preliminary data.</text>
</comment>
<evidence type="ECO:0000313" key="2">
    <source>
        <dbReference type="Proteomes" id="UP000282299"/>
    </source>
</evidence>